<dbReference type="GO" id="GO:0004556">
    <property type="term" value="F:alpha-amylase activity"/>
    <property type="evidence" value="ECO:0007669"/>
    <property type="project" value="UniProtKB-UniRule"/>
</dbReference>
<keyword evidence="16" id="KW-0732">Signal</keyword>
<evidence type="ECO:0000313" key="19">
    <source>
        <dbReference type="EMBL" id="QAV56504.1"/>
    </source>
</evidence>
<sequence length="518" mass="57507">MNNRNFLTKLVVAGLLLLQVHLALSYDSAAYKDPHYVDGRTTMVHLFEWRFKDIADECERFLGPMGFAGVQVSPINENLVIPGRPWYERYQPLSYKIITRSGNENDFAEMVKRCNNVGVRIYVDAVINHMTMGDQATAVGTGGSTAEPAKRLFPGVPYGPNDFNAPCTIANYGNGTEVRDCDLSGLQDLNQGKEYVRAKIVEFFNRAIDHGIAGLRIDAAKHMWPADLENIYGRTKNLRSDIFGENKRPFIFQEVIDVSGTEGVRKSQYNHLGDVIEFSFGIQIGRFFRGWEDLSHLQHWGFSDRGLLPSNDVVVMVDNHDNQRGHGAGGDAILNYKHPRLYKMAIAFMLAHPYGHTRVMSSFDFSDPSQGPPADSEGNIISPDSITGDVAAGADANACGHGWVCEHRWSQIYGMVGFRNVVQNETLINWWSNGQNQIAFSRGNRGFAAFNGQYGVDLKQELQTGLPAGDYCDVISGRKVNGKCTGKTVKVNNDGKAYIEILKDEADGVLAIHAKTKL</sequence>
<evidence type="ECO:0000256" key="15">
    <source>
        <dbReference type="RuleBase" id="RU361134"/>
    </source>
</evidence>
<evidence type="ECO:0000256" key="11">
    <source>
        <dbReference type="ARBA" id="ARBA00023214"/>
    </source>
</evidence>
<dbReference type="SMART" id="SM00632">
    <property type="entry name" value="Aamy_C"/>
    <property type="match status" value="1"/>
</dbReference>
<evidence type="ECO:0000256" key="3">
    <source>
        <dbReference type="ARBA" id="ARBA00001923"/>
    </source>
</evidence>
<dbReference type="SMART" id="SM00642">
    <property type="entry name" value="Aamy"/>
    <property type="match status" value="1"/>
</dbReference>
<dbReference type="InterPro" id="IPR013780">
    <property type="entry name" value="Glyco_hydro_b"/>
</dbReference>
<dbReference type="GO" id="GO:0005975">
    <property type="term" value="P:carbohydrate metabolic process"/>
    <property type="evidence" value="ECO:0007669"/>
    <property type="project" value="InterPro"/>
</dbReference>
<evidence type="ECO:0000259" key="18">
    <source>
        <dbReference type="SMART" id="SM00642"/>
    </source>
</evidence>
<dbReference type="SUPFAM" id="SSF51011">
    <property type="entry name" value="Glycosyl hydrolase domain"/>
    <property type="match status" value="1"/>
</dbReference>
<keyword evidence="9" id="KW-0106">Calcium</keyword>
<evidence type="ECO:0000259" key="17">
    <source>
        <dbReference type="SMART" id="SM00632"/>
    </source>
</evidence>
<comment type="similarity">
    <text evidence="4 14">Belongs to the glycosyl hydrolase 13 family.</text>
</comment>
<keyword evidence="7" id="KW-0479">Metal-binding</keyword>
<evidence type="ECO:0000256" key="14">
    <source>
        <dbReference type="RuleBase" id="RU003615"/>
    </source>
</evidence>
<dbReference type="SUPFAM" id="SSF51445">
    <property type="entry name" value="(Trans)glycosidases"/>
    <property type="match status" value="1"/>
</dbReference>
<dbReference type="Pfam" id="PF02806">
    <property type="entry name" value="Alpha-amylase_C"/>
    <property type="match status" value="1"/>
</dbReference>
<comment type="cofactor">
    <cofactor evidence="2">
        <name>Ca(2+)</name>
        <dbReference type="ChEBI" id="CHEBI:29108"/>
    </cofactor>
</comment>
<organism evidence="19">
    <name type="scientific">Pteromalus puparum</name>
    <dbReference type="NCBI Taxonomy" id="32389"/>
    <lineage>
        <taxon>Eukaryota</taxon>
        <taxon>Metazoa</taxon>
        <taxon>Ecdysozoa</taxon>
        <taxon>Arthropoda</taxon>
        <taxon>Hexapoda</taxon>
        <taxon>Insecta</taxon>
        <taxon>Pterygota</taxon>
        <taxon>Neoptera</taxon>
        <taxon>Endopterygota</taxon>
        <taxon>Hymenoptera</taxon>
        <taxon>Apocrita</taxon>
        <taxon>Proctotrupomorpha</taxon>
        <taxon>Chalcidoidea</taxon>
        <taxon>Pteromalidae</taxon>
        <taxon>Pteromalinae</taxon>
        <taxon>Pteromalus</taxon>
    </lineage>
</organism>
<evidence type="ECO:0000256" key="10">
    <source>
        <dbReference type="ARBA" id="ARBA00023157"/>
    </source>
</evidence>
<dbReference type="AlphaFoldDB" id="A0A493QY96"/>
<evidence type="ECO:0000256" key="4">
    <source>
        <dbReference type="ARBA" id="ARBA00008061"/>
    </source>
</evidence>
<proteinExistence type="evidence at transcript level"/>
<evidence type="ECO:0000256" key="1">
    <source>
        <dbReference type="ARBA" id="ARBA00000548"/>
    </source>
</evidence>
<feature type="domain" description="Alpha-amylase C-terminal" evidence="17">
    <location>
        <begin position="428"/>
        <end position="517"/>
    </location>
</feature>
<protein>
    <recommendedName>
        <fullName evidence="6 15">Alpha-amylase</fullName>
        <ecNumber evidence="6 15">3.2.1.1</ecNumber>
    </recommendedName>
</protein>
<feature type="signal peptide" evidence="16">
    <location>
        <begin position="1"/>
        <end position="25"/>
    </location>
</feature>
<dbReference type="EC" id="3.2.1.1" evidence="6 15"/>
<dbReference type="PRINTS" id="PR00110">
    <property type="entry name" value="ALPHAAMYLASE"/>
</dbReference>
<evidence type="ECO:0000256" key="2">
    <source>
        <dbReference type="ARBA" id="ARBA00001913"/>
    </source>
</evidence>
<dbReference type="InterPro" id="IPR006048">
    <property type="entry name" value="A-amylase/branching_C"/>
</dbReference>
<keyword evidence="10" id="KW-1015">Disulfide bond</keyword>
<dbReference type="Gene3D" id="2.60.40.1180">
    <property type="entry name" value="Golgi alpha-mannosidase II"/>
    <property type="match status" value="1"/>
</dbReference>
<evidence type="ECO:0000256" key="8">
    <source>
        <dbReference type="ARBA" id="ARBA00022801"/>
    </source>
</evidence>
<keyword evidence="12 15" id="KW-0119">Carbohydrate metabolism</keyword>
<dbReference type="CDD" id="cd11317">
    <property type="entry name" value="AmyAc_bac_euk_AmyA"/>
    <property type="match status" value="1"/>
</dbReference>
<keyword evidence="8 15" id="KW-0378">Hydrolase</keyword>
<evidence type="ECO:0000256" key="12">
    <source>
        <dbReference type="ARBA" id="ARBA00023277"/>
    </source>
</evidence>
<evidence type="ECO:0000256" key="13">
    <source>
        <dbReference type="ARBA" id="ARBA00023295"/>
    </source>
</evidence>
<feature type="domain" description="Glycosyl hydrolase family 13 catalytic" evidence="18">
    <location>
        <begin position="41"/>
        <end position="419"/>
    </location>
</feature>
<dbReference type="Pfam" id="PF00128">
    <property type="entry name" value="Alpha-amylase"/>
    <property type="match status" value="1"/>
</dbReference>
<comment type="cofactor">
    <cofactor evidence="3">
        <name>chloride</name>
        <dbReference type="ChEBI" id="CHEBI:17996"/>
    </cofactor>
</comment>
<dbReference type="InterPro" id="IPR006046">
    <property type="entry name" value="Alpha_amylase"/>
</dbReference>
<reference evidence="19" key="1">
    <citation type="submission" date="2018-04" db="EMBL/GenBank/DDBJ databases">
        <title>Alpha-amylase of the endoparasitoid wasp, Pteromalus puparum.</title>
        <authorList>
            <person name="Wang B."/>
            <person name="Liu M."/>
            <person name="Fang Q."/>
            <person name="Ye G."/>
        </authorList>
    </citation>
    <scope>NUCLEOTIDE SEQUENCE</scope>
    <source>
        <strain evidence="19">52920302</strain>
    </source>
</reference>
<comment type="catalytic activity">
    <reaction evidence="1 15">
        <text>Endohydrolysis of (1-&gt;4)-alpha-D-glucosidic linkages in polysaccharides containing three or more (1-&gt;4)-alpha-linked D-glucose units.</text>
        <dbReference type="EC" id="3.2.1.1"/>
    </reaction>
</comment>
<dbReference type="InterPro" id="IPR006047">
    <property type="entry name" value="GH13_cat_dom"/>
</dbReference>
<keyword evidence="13 15" id="KW-0326">Glycosidase</keyword>
<evidence type="ECO:0000256" key="16">
    <source>
        <dbReference type="SAM" id="SignalP"/>
    </source>
</evidence>
<evidence type="ECO:0000256" key="9">
    <source>
        <dbReference type="ARBA" id="ARBA00022837"/>
    </source>
</evidence>
<dbReference type="EMBL" id="MH256642">
    <property type="protein sequence ID" value="QAV56504.1"/>
    <property type="molecule type" value="mRNA"/>
</dbReference>
<dbReference type="GO" id="GO:0046872">
    <property type="term" value="F:metal ion binding"/>
    <property type="evidence" value="ECO:0007669"/>
    <property type="project" value="UniProtKB-KW"/>
</dbReference>
<evidence type="ECO:0000256" key="5">
    <source>
        <dbReference type="ARBA" id="ARBA00011245"/>
    </source>
</evidence>
<evidence type="ECO:0000256" key="6">
    <source>
        <dbReference type="ARBA" id="ARBA00012595"/>
    </source>
</evidence>
<evidence type="ECO:0000256" key="7">
    <source>
        <dbReference type="ARBA" id="ARBA00022723"/>
    </source>
</evidence>
<accession>A0A493QY96</accession>
<feature type="chain" id="PRO_5019770899" description="Alpha-amylase" evidence="16">
    <location>
        <begin position="26"/>
        <end position="518"/>
    </location>
</feature>
<dbReference type="InterPro" id="IPR017853">
    <property type="entry name" value="GH"/>
</dbReference>
<dbReference type="PANTHER" id="PTHR43447">
    <property type="entry name" value="ALPHA-AMYLASE"/>
    <property type="match status" value="1"/>
</dbReference>
<name>A0A493QY96_9HYME</name>
<keyword evidence="11" id="KW-0868">Chloride</keyword>
<dbReference type="InterPro" id="IPR031319">
    <property type="entry name" value="A-amylase_C"/>
</dbReference>
<comment type="subunit">
    <text evidence="5">Monomer.</text>
</comment>
<dbReference type="Gene3D" id="3.20.20.80">
    <property type="entry name" value="Glycosidases"/>
    <property type="match status" value="1"/>
</dbReference>